<dbReference type="EMBL" id="CP056775">
    <property type="protein sequence ID" value="QRR01190.1"/>
    <property type="molecule type" value="Genomic_DNA"/>
</dbReference>
<accession>A0ABX7I5G8</accession>
<dbReference type="RefSeq" id="WP_204663253.1">
    <property type="nucleotide sequence ID" value="NZ_CP056775.1"/>
</dbReference>
<keyword evidence="2" id="KW-1185">Reference proteome</keyword>
<sequence length="118" mass="13789">MDKIREVVAFGPYFEAFLSAQPVKVQDKIFKVINAIETLQRVPANCLKHIAGAQGLYEVRIQLGSDIWRIFCFFENERMVILLTGFQKKTQKTPRCEIDRVVKLMNDFHRLKDQSGWK</sequence>
<reference evidence="1 2" key="1">
    <citation type="submission" date="2020-06" db="EMBL/GenBank/DDBJ databases">
        <title>Dyadobacter sandarakinus sp. nov., isolated from the soil of the Arctic Yellow River Station.</title>
        <authorList>
            <person name="Zhang Y."/>
            <person name="Peng F."/>
        </authorList>
    </citation>
    <scope>NUCLEOTIDE SEQUENCE [LARGE SCALE GENOMIC DNA]</scope>
    <source>
        <strain evidence="1 2">Q3-56</strain>
    </source>
</reference>
<dbReference type="Pfam" id="PF05973">
    <property type="entry name" value="Gp49"/>
    <property type="match status" value="1"/>
</dbReference>
<proteinExistence type="predicted"/>
<organism evidence="1 2">
    <name type="scientific">Dyadobacter sandarakinus</name>
    <dbReference type="NCBI Taxonomy" id="2747268"/>
    <lineage>
        <taxon>Bacteria</taxon>
        <taxon>Pseudomonadati</taxon>
        <taxon>Bacteroidota</taxon>
        <taxon>Cytophagia</taxon>
        <taxon>Cytophagales</taxon>
        <taxon>Spirosomataceae</taxon>
        <taxon>Dyadobacter</taxon>
    </lineage>
</organism>
<dbReference type="Proteomes" id="UP000612680">
    <property type="component" value="Chromosome"/>
</dbReference>
<protein>
    <submittedName>
        <fullName evidence="1">Type II toxin-antitoxin system RelE/ParE family toxin</fullName>
    </submittedName>
</protein>
<dbReference type="InterPro" id="IPR009241">
    <property type="entry name" value="HigB-like"/>
</dbReference>
<dbReference type="Gene3D" id="3.30.2310.20">
    <property type="entry name" value="RelE-like"/>
    <property type="match status" value="1"/>
</dbReference>
<evidence type="ECO:0000313" key="2">
    <source>
        <dbReference type="Proteomes" id="UP000612680"/>
    </source>
</evidence>
<evidence type="ECO:0000313" key="1">
    <source>
        <dbReference type="EMBL" id="QRR01190.1"/>
    </source>
</evidence>
<name>A0ABX7I5G8_9BACT</name>
<dbReference type="InterPro" id="IPR035093">
    <property type="entry name" value="RelE/ParE_toxin_dom_sf"/>
</dbReference>
<gene>
    <name evidence="1" type="ORF">HWI92_09875</name>
</gene>